<name>A0ABR0SZV9_9HYPO</name>
<gene>
    <name evidence="4" type="ORF">PT974_00096</name>
</gene>
<comment type="similarity">
    <text evidence="2">Belongs to the ustYa family.</text>
</comment>
<evidence type="ECO:0000313" key="5">
    <source>
        <dbReference type="Proteomes" id="UP001338125"/>
    </source>
</evidence>
<proteinExistence type="inferred from homology"/>
<comment type="caution">
    <text evidence="4">The sequence shown here is derived from an EMBL/GenBank/DDBJ whole genome shotgun (WGS) entry which is preliminary data.</text>
</comment>
<sequence length="272" mass="31955">MASNNQLPKIVRWHAYKVLNEKDSDTDSEAPLIEENRLLFWRRERPQRNFLLAQAGILVLYILVTAFAAIFVLRGRLDCPCNNIIHSPAKGHVHYERVAMDNSLDDQNPFKGIPREELHSAWRGLLKYMNIRVQEKDLVKINRTSVPLNDEKGGYLATLDVFHELHCLNVVREQVYREYYPDKHSKAKQLEHADHCIDMLRQVLMCHGDIAVQTFGWRDDYRWPWPNFRVDHECRNWDAIMEWAGDNYVENLRGPVVTHPTLGISWREGDED</sequence>
<keyword evidence="3" id="KW-1133">Transmembrane helix</keyword>
<accession>A0ABR0SZV9</accession>
<evidence type="ECO:0000313" key="4">
    <source>
        <dbReference type="EMBL" id="KAK5997739.1"/>
    </source>
</evidence>
<comment type="pathway">
    <text evidence="1">Mycotoxin biosynthesis.</text>
</comment>
<reference evidence="4 5" key="1">
    <citation type="submission" date="2024-01" db="EMBL/GenBank/DDBJ databases">
        <title>Complete genome of Cladobotryum mycophilum ATHUM6906.</title>
        <authorList>
            <person name="Christinaki A.C."/>
            <person name="Myridakis A.I."/>
            <person name="Kouvelis V.N."/>
        </authorList>
    </citation>
    <scope>NUCLEOTIDE SEQUENCE [LARGE SCALE GENOMIC DNA]</scope>
    <source>
        <strain evidence="4 5">ATHUM6906</strain>
    </source>
</reference>
<dbReference type="InterPro" id="IPR021765">
    <property type="entry name" value="UstYa-like"/>
</dbReference>
<dbReference type="PANTHER" id="PTHR33365">
    <property type="entry name" value="YALI0B05434P"/>
    <property type="match status" value="1"/>
</dbReference>
<evidence type="ECO:0000256" key="1">
    <source>
        <dbReference type="ARBA" id="ARBA00004685"/>
    </source>
</evidence>
<evidence type="ECO:0000256" key="2">
    <source>
        <dbReference type="ARBA" id="ARBA00035112"/>
    </source>
</evidence>
<organism evidence="4 5">
    <name type="scientific">Cladobotryum mycophilum</name>
    <dbReference type="NCBI Taxonomy" id="491253"/>
    <lineage>
        <taxon>Eukaryota</taxon>
        <taxon>Fungi</taxon>
        <taxon>Dikarya</taxon>
        <taxon>Ascomycota</taxon>
        <taxon>Pezizomycotina</taxon>
        <taxon>Sordariomycetes</taxon>
        <taxon>Hypocreomycetidae</taxon>
        <taxon>Hypocreales</taxon>
        <taxon>Hypocreaceae</taxon>
        <taxon>Cladobotryum</taxon>
    </lineage>
</organism>
<evidence type="ECO:0000256" key="3">
    <source>
        <dbReference type="SAM" id="Phobius"/>
    </source>
</evidence>
<keyword evidence="3" id="KW-0472">Membrane</keyword>
<dbReference type="Pfam" id="PF11807">
    <property type="entry name" value="UstYa"/>
    <property type="match status" value="1"/>
</dbReference>
<keyword evidence="3" id="KW-0812">Transmembrane</keyword>
<feature type="transmembrane region" description="Helical" evidence="3">
    <location>
        <begin position="50"/>
        <end position="73"/>
    </location>
</feature>
<dbReference type="PANTHER" id="PTHR33365:SF4">
    <property type="entry name" value="CYCLOCHLOROTINE BIOSYNTHESIS PROTEIN O"/>
    <property type="match status" value="1"/>
</dbReference>
<keyword evidence="5" id="KW-1185">Reference proteome</keyword>
<dbReference type="Proteomes" id="UP001338125">
    <property type="component" value="Unassembled WGS sequence"/>
</dbReference>
<dbReference type="EMBL" id="JAVFKD010000001">
    <property type="protein sequence ID" value="KAK5997739.1"/>
    <property type="molecule type" value="Genomic_DNA"/>
</dbReference>
<protein>
    <submittedName>
        <fullName evidence="4">Transacylase cctO-like protein</fullName>
    </submittedName>
</protein>